<keyword evidence="3" id="KW-1185">Reference proteome</keyword>
<gene>
    <name evidence="2" type="ORF">GKIL_2097</name>
</gene>
<dbReference type="Proteomes" id="UP000017396">
    <property type="component" value="Chromosome"/>
</dbReference>
<reference evidence="2 3" key="1">
    <citation type="journal article" date="2013" name="PLoS ONE">
        <title>Cultivation and Complete Genome Sequencing of Gloeobacter kilaueensis sp. nov., from a Lava Cave in Kilauea Caldera, Hawai'i.</title>
        <authorList>
            <person name="Saw J.H."/>
            <person name="Schatz M."/>
            <person name="Brown M.V."/>
            <person name="Kunkel D.D."/>
            <person name="Foster J.S."/>
            <person name="Shick H."/>
            <person name="Christensen S."/>
            <person name="Hou S."/>
            <person name="Wan X."/>
            <person name="Donachie S.P."/>
        </authorList>
    </citation>
    <scope>NUCLEOTIDE SEQUENCE [LARGE SCALE GENOMIC DNA]</scope>
    <source>
        <strain evidence="3">JS</strain>
    </source>
</reference>
<sequence>MLFIRADDKKYGDPAIAERFGRQALINAEDEKLGNIDHVFVNVNDANDLYLEANLGGGLFGFGGKEFLIPAGKLAARGENLFLDLPKDETAMQGRLVPGSGQDYLAGILAPPYGYAEGQGEGIKEAIGGGTGLPGGNFAGNVGDYGGRRVTSNVVDAHRGKITALKGNRLYESTTSEQFGTIEEVYCDLSTGEPTLLKIRYGGDQQPGGFFSLFGSGHDVLVSLDALVKNGDFYYLRDPQTLQILHSGDERGSVGTPAVAPEF</sequence>
<dbReference type="HOGENOM" id="CLU_1056735_0_0_3"/>
<evidence type="ECO:0000259" key="1">
    <source>
        <dbReference type="Pfam" id="PF05239"/>
    </source>
</evidence>
<dbReference type="SUPFAM" id="SSF50346">
    <property type="entry name" value="PRC-barrel domain"/>
    <property type="match status" value="2"/>
</dbReference>
<name>U5QHK7_GLOK1</name>
<proteinExistence type="predicted"/>
<feature type="domain" description="PRC-barrel" evidence="1">
    <location>
        <begin position="25"/>
        <end position="87"/>
    </location>
</feature>
<dbReference type="EMBL" id="CP003587">
    <property type="protein sequence ID" value="AGY58343.1"/>
    <property type="molecule type" value="Genomic_DNA"/>
</dbReference>
<evidence type="ECO:0000313" key="2">
    <source>
        <dbReference type="EMBL" id="AGY58343.1"/>
    </source>
</evidence>
<accession>U5QHK7</accession>
<dbReference type="InterPro" id="IPR011033">
    <property type="entry name" value="PRC_barrel-like_sf"/>
</dbReference>
<dbReference type="KEGG" id="glj:GKIL_2097"/>
<dbReference type="Pfam" id="PF05239">
    <property type="entry name" value="PRC"/>
    <property type="match status" value="1"/>
</dbReference>
<evidence type="ECO:0000313" key="3">
    <source>
        <dbReference type="Proteomes" id="UP000017396"/>
    </source>
</evidence>
<protein>
    <recommendedName>
        <fullName evidence="1">PRC-barrel domain-containing protein</fullName>
    </recommendedName>
</protein>
<dbReference type="RefSeq" id="WP_023173479.1">
    <property type="nucleotide sequence ID" value="NC_022600.1"/>
</dbReference>
<dbReference type="OrthoDB" id="6024937at2"/>
<dbReference type="AlphaFoldDB" id="U5QHK7"/>
<organism evidence="2 3">
    <name type="scientific">Gloeobacter kilaueensis (strain ATCC BAA-2537 / CCAP 1431/1 / ULC 316 / JS1)</name>
    <dbReference type="NCBI Taxonomy" id="1183438"/>
    <lineage>
        <taxon>Bacteria</taxon>
        <taxon>Bacillati</taxon>
        <taxon>Cyanobacteriota</taxon>
        <taxon>Cyanophyceae</taxon>
        <taxon>Gloeobacterales</taxon>
        <taxon>Gloeobacteraceae</taxon>
        <taxon>Gloeobacter</taxon>
    </lineage>
</organism>
<dbReference type="InterPro" id="IPR027275">
    <property type="entry name" value="PRC-brl_dom"/>
</dbReference>
<dbReference type="STRING" id="1183438.GKIL_2097"/>